<feature type="region of interest" description="Disordered" evidence="1">
    <location>
        <begin position="268"/>
        <end position="316"/>
    </location>
</feature>
<organism evidence="2 3">
    <name type="scientific">Carnegiea gigantea</name>
    <dbReference type="NCBI Taxonomy" id="171969"/>
    <lineage>
        <taxon>Eukaryota</taxon>
        <taxon>Viridiplantae</taxon>
        <taxon>Streptophyta</taxon>
        <taxon>Embryophyta</taxon>
        <taxon>Tracheophyta</taxon>
        <taxon>Spermatophyta</taxon>
        <taxon>Magnoliopsida</taxon>
        <taxon>eudicotyledons</taxon>
        <taxon>Gunneridae</taxon>
        <taxon>Pentapetalae</taxon>
        <taxon>Caryophyllales</taxon>
        <taxon>Cactineae</taxon>
        <taxon>Cactaceae</taxon>
        <taxon>Cactoideae</taxon>
        <taxon>Echinocereeae</taxon>
        <taxon>Carnegiea</taxon>
    </lineage>
</organism>
<evidence type="ECO:0000313" key="2">
    <source>
        <dbReference type="EMBL" id="KAJ8444897.1"/>
    </source>
</evidence>
<proteinExistence type="predicted"/>
<sequence length="316" mass="36358">MNHPNYLTLCLVCAGGSKRELLLISDANWLHLASIRNYAKGVIPIYMLATPAPSKYHAIISELEAAQGRQSQIGTLKFLKVHLKMLIFLSDGDENDVDLLREEEYKTLLSARQAKQWADNVGSEGLKSHDLRELSQPTTCDEYEVGNVDHSKDEHHSTGDEIGCSEDDVINSLSLEDEILRHIDTFDVDDDEYPTIDYLTMQNYIRERHGIIVPTHIYQREKSTKLHLLFWATCNAYTKHVYKQTMDAINRERKKAYEWPVDEPMEHRARSKALKSSLPKKFGHNKRSHREQGVLQILKGIDKPSYKEKKGERKLS</sequence>
<protein>
    <submittedName>
        <fullName evidence="2">Uncharacterized protein</fullName>
    </submittedName>
</protein>
<feature type="compositionally biased region" description="Basic and acidic residues" evidence="1">
    <location>
        <begin position="300"/>
        <end position="316"/>
    </location>
</feature>
<dbReference type="EMBL" id="JAKOGI010000083">
    <property type="protein sequence ID" value="KAJ8444897.1"/>
    <property type="molecule type" value="Genomic_DNA"/>
</dbReference>
<accession>A0A9Q1QJU8</accession>
<evidence type="ECO:0000256" key="1">
    <source>
        <dbReference type="SAM" id="MobiDB-lite"/>
    </source>
</evidence>
<dbReference type="AlphaFoldDB" id="A0A9Q1QJU8"/>
<name>A0A9Q1QJU8_9CARY</name>
<reference evidence="2" key="1">
    <citation type="submission" date="2022-04" db="EMBL/GenBank/DDBJ databases">
        <title>Carnegiea gigantea Genome sequencing and assembly v2.</title>
        <authorList>
            <person name="Copetti D."/>
            <person name="Sanderson M.J."/>
            <person name="Burquez A."/>
            <person name="Wojciechowski M.F."/>
        </authorList>
    </citation>
    <scope>NUCLEOTIDE SEQUENCE</scope>
    <source>
        <strain evidence="2">SGP5-SGP5p</strain>
        <tissue evidence="2">Aerial part</tissue>
    </source>
</reference>
<gene>
    <name evidence="2" type="ORF">Cgig2_015243</name>
</gene>
<evidence type="ECO:0000313" key="3">
    <source>
        <dbReference type="Proteomes" id="UP001153076"/>
    </source>
</evidence>
<dbReference type="Proteomes" id="UP001153076">
    <property type="component" value="Unassembled WGS sequence"/>
</dbReference>
<dbReference type="OrthoDB" id="1844242at2759"/>
<keyword evidence="3" id="KW-1185">Reference proteome</keyword>
<comment type="caution">
    <text evidence="2">The sequence shown here is derived from an EMBL/GenBank/DDBJ whole genome shotgun (WGS) entry which is preliminary data.</text>
</comment>